<name>A0A9W9RPN8_PENBR</name>
<dbReference type="EMBL" id="JAPZBR010000002">
    <property type="protein sequence ID" value="KAJ5363375.1"/>
    <property type="molecule type" value="Genomic_DNA"/>
</dbReference>
<gene>
    <name evidence="1" type="ORF">N7541_004219</name>
</gene>
<dbReference type="AlphaFoldDB" id="A0A9W9RPN8"/>
<reference evidence="1" key="1">
    <citation type="submission" date="2022-12" db="EMBL/GenBank/DDBJ databases">
        <authorList>
            <person name="Petersen C."/>
        </authorList>
    </citation>
    <scope>NUCLEOTIDE SEQUENCE</scope>
    <source>
        <strain evidence="1">IBT 35675</strain>
    </source>
</reference>
<reference evidence="1" key="2">
    <citation type="journal article" date="2023" name="IMA Fungus">
        <title>Comparative genomic study of the Penicillium genus elucidates a diverse pangenome and 15 lateral gene transfer events.</title>
        <authorList>
            <person name="Petersen C."/>
            <person name="Sorensen T."/>
            <person name="Nielsen M.R."/>
            <person name="Sondergaard T.E."/>
            <person name="Sorensen J.L."/>
            <person name="Fitzpatrick D.A."/>
            <person name="Frisvad J.C."/>
            <person name="Nielsen K.L."/>
        </authorList>
    </citation>
    <scope>NUCLEOTIDE SEQUENCE</scope>
    <source>
        <strain evidence="1">IBT 35675</strain>
    </source>
</reference>
<organism evidence="1 2">
    <name type="scientific">Penicillium brevicompactum</name>
    <dbReference type="NCBI Taxonomy" id="5074"/>
    <lineage>
        <taxon>Eukaryota</taxon>
        <taxon>Fungi</taxon>
        <taxon>Dikarya</taxon>
        <taxon>Ascomycota</taxon>
        <taxon>Pezizomycotina</taxon>
        <taxon>Eurotiomycetes</taxon>
        <taxon>Eurotiomycetidae</taxon>
        <taxon>Eurotiales</taxon>
        <taxon>Aspergillaceae</taxon>
        <taxon>Penicillium</taxon>
    </lineage>
</organism>
<evidence type="ECO:0000313" key="2">
    <source>
        <dbReference type="Proteomes" id="UP001148299"/>
    </source>
</evidence>
<evidence type="ECO:0000313" key="1">
    <source>
        <dbReference type="EMBL" id="KAJ5363375.1"/>
    </source>
</evidence>
<dbReference type="Proteomes" id="UP001148299">
    <property type="component" value="Unassembled WGS sequence"/>
</dbReference>
<proteinExistence type="predicted"/>
<keyword evidence="2" id="KW-1185">Reference proteome</keyword>
<comment type="caution">
    <text evidence="1">The sequence shown here is derived from an EMBL/GenBank/DDBJ whole genome shotgun (WGS) entry which is preliminary data.</text>
</comment>
<accession>A0A9W9RPN8</accession>
<sequence length="152" mass="17006">MARRLTTNQEIAGSIPASVTKFLLLCQNVVLMANTLVRELCGELTTLGIPTLSKVLLHCGEEYTWPQMITESRAVRLAEVSRANKQHMLNFNFAFPPACATPGLLVAKDIMFRSFAVTTAPPPAFLRPRRHWNGPHLHILEAHFLVQLSVEF</sequence>
<protein>
    <submittedName>
        <fullName evidence="1">Uncharacterized protein</fullName>
    </submittedName>
</protein>